<feature type="transmembrane region" description="Helical" evidence="7">
    <location>
        <begin position="318"/>
        <end position="348"/>
    </location>
</feature>
<dbReference type="EMBL" id="WBMT01000003">
    <property type="protein sequence ID" value="KAB2351094.1"/>
    <property type="molecule type" value="Genomic_DNA"/>
</dbReference>
<evidence type="ECO:0000256" key="5">
    <source>
        <dbReference type="ARBA" id="ARBA00023136"/>
    </source>
</evidence>
<dbReference type="Pfam" id="PF12704">
    <property type="entry name" value="MacB_PCD"/>
    <property type="match status" value="1"/>
</dbReference>
<comment type="subcellular location">
    <subcellularLocation>
        <location evidence="1">Cell membrane</location>
        <topology evidence="1">Multi-pass membrane protein</topology>
    </subcellularLocation>
</comment>
<reference evidence="10 11" key="1">
    <citation type="submission" date="2019-09" db="EMBL/GenBank/DDBJ databases">
        <title>Actinomadura physcomitrii sp. nov., a novel actinomycete isolated from moss [Physcomitrium sphaericum (Ludw) Fuernr].</title>
        <authorList>
            <person name="Zhuang X."/>
            <person name="Liu C."/>
        </authorList>
    </citation>
    <scope>NUCLEOTIDE SEQUENCE [LARGE SCALE GENOMIC DNA]</scope>
    <source>
        <strain evidence="10 11">HMC1</strain>
    </source>
</reference>
<organism evidence="10 11">
    <name type="scientific">Actinomadura rudentiformis</name>
    <dbReference type="NCBI Taxonomy" id="359158"/>
    <lineage>
        <taxon>Bacteria</taxon>
        <taxon>Bacillati</taxon>
        <taxon>Actinomycetota</taxon>
        <taxon>Actinomycetes</taxon>
        <taxon>Streptosporangiales</taxon>
        <taxon>Thermomonosporaceae</taxon>
        <taxon>Actinomadura</taxon>
    </lineage>
</organism>
<accession>A0A6H9ZAE3</accession>
<proteinExistence type="inferred from homology"/>
<evidence type="ECO:0000256" key="3">
    <source>
        <dbReference type="ARBA" id="ARBA00022692"/>
    </source>
</evidence>
<comment type="caution">
    <text evidence="10">The sequence shown here is derived from an EMBL/GenBank/DDBJ whole genome shotgun (WGS) entry which is preliminary data.</text>
</comment>
<keyword evidence="4 7" id="KW-1133">Transmembrane helix</keyword>
<dbReference type="Pfam" id="PF02687">
    <property type="entry name" value="FtsX"/>
    <property type="match status" value="1"/>
</dbReference>
<feature type="transmembrane region" description="Helical" evidence="7">
    <location>
        <begin position="272"/>
        <end position="297"/>
    </location>
</feature>
<dbReference type="GO" id="GO:0005886">
    <property type="term" value="C:plasma membrane"/>
    <property type="evidence" value="ECO:0007669"/>
    <property type="project" value="UniProtKB-SubCell"/>
</dbReference>
<gene>
    <name evidence="10" type="ORF">F8566_07175</name>
</gene>
<evidence type="ECO:0000313" key="10">
    <source>
        <dbReference type="EMBL" id="KAB2351094.1"/>
    </source>
</evidence>
<keyword evidence="11" id="KW-1185">Reference proteome</keyword>
<evidence type="ECO:0000259" key="8">
    <source>
        <dbReference type="Pfam" id="PF02687"/>
    </source>
</evidence>
<dbReference type="Proteomes" id="UP000468735">
    <property type="component" value="Unassembled WGS sequence"/>
</dbReference>
<feature type="domain" description="ABC3 transporter permease C-terminal" evidence="8">
    <location>
        <begin position="276"/>
        <end position="388"/>
    </location>
</feature>
<feature type="domain" description="MacB-like periplasmic core" evidence="9">
    <location>
        <begin position="9"/>
        <end position="206"/>
    </location>
</feature>
<name>A0A6H9ZAE3_9ACTN</name>
<evidence type="ECO:0000256" key="1">
    <source>
        <dbReference type="ARBA" id="ARBA00004651"/>
    </source>
</evidence>
<evidence type="ECO:0000256" key="6">
    <source>
        <dbReference type="ARBA" id="ARBA00038076"/>
    </source>
</evidence>
<protein>
    <submittedName>
        <fullName evidence="10">ABC transporter permease</fullName>
    </submittedName>
</protein>
<dbReference type="InterPro" id="IPR003838">
    <property type="entry name" value="ABC3_permease_C"/>
</dbReference>
<keyword evidence="3 7" id="KW-0812">Transmembrane</keyword>
<dbReference type="InterPro" id="IPR050250">
    <property type="entry name" value="Macrolide_Exporter_MacB"/>
</dbReference>
<keyword evidence="2" id="KW-1003">Cell membrane</keyword>
<sequence length="394" mass="40634">MLARPARAALTVLGTLLGVAAFVAVLGLTATASGQISKRFTALAATEITVEDAPEDRATADFAFPSDTEQRLTALNGVRAAGMFWRPTIPTSEGSESGVLVSARPPSIAAGQGEPLTVTAVSPGYLEAVHARAGAGRLFDSFHQRTGQRVCLLGRAAASRLGITRLDGQPAVFVGPTPLTVIGIIDEVDRQSATLLSVLVPSVTATNLWGLPGGLQGEAPKVLVETRLGAAPLIGRQAALAIRPDQPERFKVTVPPDPKQLKEQVDTDLGTLFLALAGICLVIGAVGIANTTLVAVLERTGEIGLRRSLGARGRHIAAQFLTESAALGLLGGLVGTSLGVAAVVGVAISKDWTPILEPLAVLPAPAVGALTGLLAGLYPAWRASRIEPIEALRR</sequence>
<keyword evidence="5 7" id="KW-0472">Membrane</keyword>
<dbReference type="OrthoDB" id="9780560at2"/>
<dbReference type="PANTHER" id="PTHR30572">
    <property type="entry name" value="MEMBRANE COMPONENT OF TRANSPORTER-RELATED"/>
    <property type="match status" value="1"/>
</dbReference>
<dbReference type="PANTHER" id="PTHR30572:SF4">
    <property type="entry name" value="ABC TRANSPORTER PERMEASE YTRF"/>
    <property type="match status" value="1"/>
</dbReference>
<evidence type="ECO:0000256" key="4">
    <source>
        <dbReference type="ARBA" id="ARBA00022989"/>
    </source>
</evidence>
<dbReference type="AlphaFoldDB" id="A0A6H9ZAE3"/>
<comment type="similarity">
    <text evidence="6">Belongs to the ABC-4 integral membrane protein family.</text>
</comment>
<evidence type="ECO:0000313" key="11">
    <source>
        <dbReference type="Proteomes" id="UP000468735"/>
    </source>
</evidence>
<evidence type="ECO:0000259" key="9">
    <source>
        <dbReference type="Pfam" id="PF12704"/>
    </source>
</evidence>
<dbReference type="InterPro" id="IPR025857">
    <property type="entry name" value="MacB_PCD"/>
</dbReference>
<dbReference type="GO" id="GO:0022857">
    <property type="term" value="F:transmembrane transporter activity"/>
    <property type="evidence" value="ECO:0007669"/>
    <property type="project" value="TreeGrafter"/>
</dbReference>
<evidence type="ECO:0000256" key="7">
    <source>
        <dbReference type="SAM" id="Phobius"/>
    </source>
</evidence>
<evidence type="ECO:0000256" key="2">
    <source>
        <dbReference type="ARBA" id="ARBA00022475"/>
    </source>
</evidence>
<feature type="transmembrane region" description="Helical" evidence="7">
    <location>
        <begin position="360"/>
        <end position="381"/>
    </location>
</feature>